<gene>
    <name evidence="1" type="ORF">GGI52_005355</name>
</gene>
<dbReference type="RefSeq" id="WP_179695314.1">
    <property type="nucleotide sequence ID" value="NZ_JACCAT010000001.1"/>
</dbReference>
<evidence type="ECO:0000313" key="1">
    <source>
        <dbReference type="EMBL" id="NYH12312.1"/>
    </source>
</evidence>
<accession>A0A7Y9W108</accession>
<dbReference type="AlphaFoldDB" id="A0A7Y9W108"/>
<sequence length="88" mass="10110">MDEYVSEPTLIPEMPDLFEGLELNVDYEITFKDSEVFGGRLSLDVNEGRWEASIYSMKLGRRRTFQPDEVLSVTKFGVGLIWSLGEFL</sequence>
<reference evidence="1 2" key="1">
    <citation type="submission" date="2020-07" db="EMBL/GenBank/DDBJ databases">
        <title>Exploring microbial biodiversity for novel pathways involved in the catabolism of aromatic compounds derived from lignin.</title>
        <authorList>
            <person name="Elkins J."/>
        </authorList>
    </citation>
    <scope>NUCLEOTIDE SEQUENCE [LARGE SCALE GENOMIC DNA]</scope>
    <source>
        <strain evidence="1 2">VanB</strain>
    </source>
</reference>
<name>A0A7Y9W108_9PSED</name>
<dbReference type="EMBL" id="JACCAT010000001">
    <property type="protein sequence ID" value="NYH12312.1"/>
    <property type="molecule type" value="Genomic_DNA"/>
</dbReference>
<organism evidence="1 2">
    <name type="scientific">Pseudomonas moraviensis</name>
    <dbReference type="NCBI Taxonomy" id="321662"/>
    <lineage>
        <taxon>Bacteria</taxon>
        <taxon>Pseudomonadati</taxon>
        <taxon>Pseudomonadota</taxon>
        <taxon>Gammaproteobacteria</taxon>
        <taxon>Pseudomonadales</taxon>
        <taxon>Pseudomonadaceae</taxon>
        <taxon>Pseudomonas</taxon>
    </lineage>
</organism>
<dbReference type="Proteomes" id="UP000553035">
    <property type="component" value="Unassembled WGS sequence"/>
</dbReference>
<evidence type="ECO:0000313" key="2">
    <source>
        <dbReference type="Proteomes" id="UP000553035"/>
    </source>
</evidence>
<proteinExistence type="predicted"/>
<protein>
    <submittedName>
        <fullName evidence="1">Uncharacterized protein</fullName>
    </submittedName>
</protein>
<comment type="caution">
    <text evidence="1">The sequence shown here is derived from an EMBL/GenBank/DDBJ whole genome shotgun (WGS) entry which is preliminary data.</text>
</comment>